<dbReference type="OrthoDB" id="9808061at2"/>
<evidence type="ECO:0008006" key="4">
    <source>
        <dbReference type="Google" id="ProtNLM"/>
    </source>
</evidence>
<dbReference type="EMBL" id="CP015438">
    <property type="protein sequence ID" value="ANB60020.1"/>
    <property type="molecule type" value="Genomic_DNA"/>
</dbReference>
<evidence type="ECO:0000313" key="2">
    <source>
        <dbReference type="EMBL" id="ANB61989.1"/>
    </source>
</evidence>
<evidence type="ECO:0000313" key="3">
    <source>
        <dbReference type="Proteomes" id="UP000076865"/>
    </source>
</evidence>
<name>A0A167TCA2_9BACL</name>
<dbReference type="Proteomes" id="UP000076865">
    <property type="component" value="Chromosome"/>
</dbReference>
<gene>
    <name evidence="2" type="ORF">GFC30_255</name>
    <name evidence="1" type="ORF">GFC30_264</name>
</gene>
<sequence>MDREQRIREWTSRVEEYRTSGLTMAAWCEAQGISIHQLKYWLNRLKRLSDSSRTNASTMGWVPVTVTSSPENQNPDPGVVIRIGQVSIEVANGFDPQLLRQVVQTLMPLC</sequence>
<evidence type="ECO:0000313" key="1">
    <source>
        <dbReference type="EMBL" id="ANB60020.1"/>
    </source>
</evidence>
<organism evidence="1 3">
    <name type="scientific">Anoxybacteroides amylolyticum</name>
    <dbReference type="NCBI Taxonomy" id="294699"/>
    <lineage>
        <taxon>Bacteria</taxon>
        <taxon>Bacillati</taxon>
        <taxon>Bacillota</taxon>
        <taxon>Bacilli</taxon>
        <taxon>Bacillales</taxon>
        <taxon>Anoxybacillaceae</taxon>
        <taxon>Anoxybacteroides</taxon>
    </lineage>
</organism>
<accession>A0A167TCA2</accession>
<dbReference type="KEGG" id="aamy:GFC30_255"/>
<reference evidence="1" key="2">
    <citation type="submission" date="2016-04" db="EMBL/GenBank/DDBJ databases">
        <authorList>
            <person name="Evans L.H."/>
            <person name="Alamgir A."/>
            <person name="Owens N."/>
            <person name="Weber N.D."/>
            <person name="Virtaneva K."/>
            <person name="Barbian K."/>
            <person name="Babar A."/>
            <person name="Rosenke K."/>
        </authorList>
    </citation>
    <scope>NUCLEOTIDE SEQUENCE</scope>
    <source>
        <strain evidence="1">DSM 15939</strain>
    </source>
</reference>
<protein>
    <recommendedName>
        <fullName evidence="4">Transposase</fullName>
    </recommendedName>
</protein>
<dbReference type="EMBL" id="CP015438">
    <property type="protein sequence ID" value="ANB61989.1"/>
    <property type="molecule type" value="Genomic_DNA"/>
</dbReference>
<proteinExistence type="predicted"/>
<dbReference type="AlphaFoldDB" id="A0A167TCA2"/>
<dbReference type="KEGG" id="aamy:GFC30_264"/>
<dbReference type="PATRIC" id="fig|294699.3.peg.236"/>
<dbReference type="NCBIfam" id="NF047593">
    <property type="entry name" value="IS66_ISAeme5_TnpA"/>
    <property type="match status" value="1"/>
</dbReference>
<dbReference type="RefSeq" id="WP_066322404.1">
    <property type="nucleotide sequence ID" value="NZ_CP015438.1"/>
</dbReference>
<keyword evidence="3" id="KW-1185">Reference proteome</keyword>
<reference evidence="1 3" key="1">
    <citation type="journal article" date="2006" name="Syst. Appl. Microbiol.">
        <title>Anoxybacillus amylolyticus sp. nov., a thermophilic amylase producing bacterium isolated from Mount Rittmann (Antarctica).</title>
        <authorList>
            <person name="Poli A."/>
            <person name="Esposito E."/>
            <person name="Lama L."/>
            <person name="Orlando P."/>
            <person name="Nicolaus G."/>
            <person name="de Appolonia F."/>
            <person name="Gambacorta A."/>
            <person name="Nicolaus B."/>
        </authorList>
    </citation>
    <scope>NUCLEOTIDE SEQUENCE [LARGE SCALE GENOMIC DNA]</scope>
    <source>
        <strain evidence="1 3">DSM 15939</strain>
    </source>
</reference>